<feature type="transmembrane region" description="Helical" evidence="1">
    <location>
        <begin position="66"/>
        <end position="87"/>
    </location>
</feature>
<dbReference type="eggNOG" id="ENOG502SA02">
    <property type="taxonomic scope" value="Eukaryota"/>
</dbReference>
<reference evidence="2 3" key="1">
    <citation type="journal article" date="2011" name="Proc. Natl. Acad. Sci. U.S.A.">
        <title>Evolutionary erosion of yeast sex chromosomes by mating-type switching accidents.</title>
        <authorList>
            <person name="Gordon J.L."/>
            <person name="Armisen D."/>
            <person name="Proux-Wera E."/>
            <person name="Oheigeartaigh S.S."/>
            <person name="Byrne K.P."/>
            <person name="Wolfe K.H."/>
        </authorList>
    </citation>
    <scope>NUCLEOTIDE SEQUENCE [LARGE SCALE GENOMIC DNA]</scope>
    <source>
        <strain evidence="3">ATCC 22294 / BCRC 22015 / CBS 2517 / CECT 1963 / NBRC 1671 / NRRL Y-8276</strain>
    </source>
</reference>
<dbReference type="GeneID" id="13885604"/>
<keyword evidence="1" id="KW-0472">Membrane</keyword>
<organism evidence="2 3">
    <name type="scientific">Kazachstania africana (strain ATCC 22294 / BCRC 22015 / CBS 2517 / CECT 1963 / NBRC 1671 / NRRL Y-8276)</name>
    <name type="common">Yeast</name>
    <name type="synonym">Kluyveromyces africanus</name>
    <dbReference type="NCBI Taxonomy" id="1071382"/>
    <lineage>
        <taxon>Eukaryota</taxon>
        <taxon>Fungi</taxon>
        <taxon>Dikarya</taxon>
        <taxon>Ascomycota</taxon>
        <taxon>Saccharomycotina</taxon>
        <taxon>Saccharomycetes</taxon>
        <taxon>Saccharomycetales</taxon>
        <taxon>Saccharomycetaceae</taxon>
        <taxon>Kazachstania</taxon>
    </lineage>
</organism>
<dbReference type="Proteomes" id="UP000005220">
    <property type="component" value="Chromosome 3"/>
</dbReference>
<keyword evidence="1" id="KW-1133">Transmembrane helix</keyword>
<feature type="transmembrane region" description="Helical" evidence="1">
    <location>
        <begin position="17"/>
        <end position="36"/>
    </location>
</feature>
<keyword evidence="1" id="KW-0812">Transmembrane</keyword>
<dbReference type="FunCoup" id="H2AS87">
    <property type="interactions" value="30"/>
</dbReference>
<protein>
    <submittedName>
        <fullName evidence="2">Uncharacterized protein</fullName>
    </submittedName>
</protein>
<dbReference type="KEGG" id="kaf:KAFR_0C02440"/>
<keyword evidence="3" id="KW-1185">Reference proteome</keyword>
<accession>H2AS87</accession>
<dbReference type="InParanoid" id="H2AS87"/>
<sequence>MELEETSLQLEQTYEKYVVFILKQIISFLQFSIPLVISFGQRYPYLFLGLTTIFLVYTVWRIVTNIYYIMKKLLLLYLVIVVIFIYLRGVNQFLNYDIPFILHSFPEFKVKYISPLVNNEYLGIIFRYSSTLFKMYLNKLVEIFENM</sequence>
<feature type="transmembrane region" description="Helical" evidence="1">
    <location>
        <begin position="43"/>
        <end position="60"/>
    </location>
</feature>
<evidence type="ECO:0000313" key="2">
    <source>
        <dbReference type="EMBL" id="CCF57237.1"/>
    </source>
</evidence>
<name>H2AS87_KAZAF</name>
<gene>
    <name evidence="2" type="primary">KAFR0C02440</name>
    <name evidence="2" type="ORF">KAFR_0C02440</name>
</gene>
<dbReference type="EMBL" id="HE650823">
    <property type="protein sequence ID" value="CCF57237.1"/>
    <property type="molecule type" value="Genomic_DNA"/>
</dbReference>
<evidence type="ECO:0000313" key="3">
    <source>
        <dbReference type="Proteomes" id="UP000005220"/>
    </source>
</evidence>
<dbReference type="AlphaFoldDB" id="H2AS87"/>
<evidence type="ECO:0000256" key="1">
    <source>
        <dbReference type="SAM" id="Phobius"/>
    </source>
</evidence>
<dbReference type="RefSeq" id="XP_003956372.1">
    <property type="nucleotide sequence ID" value="XM_003956323.1"/>
</dbReference>
<dbReference type="HOGENOM" id="CLU_142431_0_0_1"/>
<proteinExistence type="predicted"/>